<sequence length="167" mass="18754">MRVLIISDSHGRADLLARIVEDVQPDHMIHCGDFCTPLDRVPDVSRSVVRGNCDWEEVADEQVWEKEGIRFFVVHGHRHQVKRDLSAIRARAEEAGAQIACFGHSHVPVCEQKGNILLINPGSIAQPRGVTHPSYAVLETEAPRRVRVSFFIPDGRPLHPWGGRFSL</sequence>
<dbReference type="OrthoDB" id="9813918at2"/>
<dbReference type="RefSeq" id="WP_106343925.1">
    <property type="nucleotide sequence ID" value="NZ_PVNE01000002.1"/>
</dbReference>
<name>A0A2T0LIY7_9BACL</name>
<dbReference type="AlphaFoldDB" id="A0A2T0LIY7"/>
<reference evidence="4 5" key="1">
    <citation type="submission" date="2018-03" db="EMBL/GenBank/DDBJ databases">
        <title>Genomic Encyclopedia of Archaeal and Bacterial Type Strains, Phase II (KMG-II): from individual species to whole genera.</title>
        <authorList>
            <person name="Goeker M."/>
        </authorList>
    </citation>
    <scope>NUCLEOTIDE SEQUENCE [LARGE SCALE GENOMIC DNA]</scope>
    <source>
        <strain evidence="4 5">DSM 44946</strain>
    </source>
</reference>
<feature type="domain" description="Calcineurin-like phosphoesterase" evidence="3">
    <location>
        <begin position="1"/>
        <end position="141"/>
    </location>
</feature>
<dbReference type="InterPro" id="IPR029052">
    <property type="entry name" value="Metallo-depent_PP-like"/>
</dbReference>
<dbReference type="EMBL" id="PVNE01000002">
    <property type="protein sequence ID" value="PRX42418.1"/>
    <property type="molecule type" value="Genomic_DNA"/>
</dbReference>
<comment type="caution">
    <text evidence="4">The sequence shown here is derived from an EMBL/GenBank/DDBJ whole genome shotgun (WGS) entry which is preliminary data.</text>
</comment>
<dbReference type="GO" id="GO:0016787">
    <property type="term" value="F:hydrolase activity"/>
    <property type="evidence" value="ECO:0007669"/>
    <property type="project" value="UniProtKB-UniRule"/>
</dbReference>
<evidence type="ECO:0000256" key="1">
    <source>
        <dbReference type="ARBA" id="ARBA00008950"/>
    </source>
</evidence>
<comment type="similarity">
    <text evidence="1 2">Belongs to the metallophosphoesterase superfamily. YfcE family.</text>
</comment>
<protein>
    <recommendedName>
        <fullName evidence="2">Phosphoesterase</fullName>
        <ecNumber evidence="2">3.1.4.-</ecNumber>
    </recommendedName>
</protein>
<accession>A0A2T0LIY7</accession>
<dbReference type="Pfam" id="PF12850">
    <property type="entry name" value="Metallophos_2"/>
    <property type="match status" value="1"/>
</dbReference>
<dbReference type="InterPro" id="IPR000979">
    <property type="entry name" value="Phosphodiesterase_MJ0936/Vps29"/>
</dbReference>
<keyword evidence="5" id="KW-1185">Reference proteome</keyword>
<gene>
    <name evidence="4" type="ORF">CLV97_102207</name>
</gene>
<evidence type="ECO:0000313" key="5">
    <source>
        <dbReference type="Proteomes" id="UP000237797"/>
    </source>
</evidence>
<dbReference type="InterPro" id="IPR041802">
    <property type="entry name" value="MPP_YfcE"/>
</dbReference>
<keyword evidence="2" id="KW-0479">Metal-binding</keyword>
<evidence type="ECO:0000313" key="4">
    <source>
        <dbReference type="EMBL" id="PRX42418.1"/>
    </source>
</evidence>
<dbReference type="EC" id="3.1.4.-" evidence="2"/>
<dbReference type="Proteomes" id="UP000237797">
    <property type="component" value="Unassembled WGS sequence"/>
</dbReference>
<dbReference type="Gene3D" id="3.60.21.10">
    <property type="match status" value="1"/>
</dbReference>
<organism evidence="4 5">
    <name type="scientific">Planifilum fimeticola</name>
    <dbReference type="NCBI Taxonomy" id="201975"/>
    <lineage>
        <taxon>Bacteria</taxon>
        <taxon>Bacillati</taxon>
        <taxon>Bacillota</taxon>
        <taxon>Bacilli</taxon>
        <taxon>Bacillales</taxon>
        <taxon>Thermoactinomycetaceae</taxon>
        <taxon>Planifilum</taxon>
    </lineage>
</organism>
<dbReference type="CDD" id="cd00841">
    <property type="entry name" value="MPP_YfcE"/>
    <property type="match status" value="1"/>
</dbReference>
<proteinExistence type="inferred from homology"/>
<dbReference type="GO" id="GO:0046872">
    <property type="term" value="F:metal ion binding"/>
    <property type="evidence" value="ECO:0007669"/>
    <property type="project" value="UniProtKB-KW"/>
</dbReference>
<evidence type="ECO:0000256" key="2">
    <source>
        <dbReference type="RuleBase" id="RU362039"/>
    </source>
</evidence>
<evidence type="ECO:0000259" key="3">
    <source>
        <dbReference type="Pfam" id="PF12850"/>
    </source>
</evidence>
<dbReference type="InterPro" id="IPR024654">
    <property type="entry name" value="Calcineurin-like_PHP_lpxH"/>
</dbReference>
<dbReference type="PANTHER" id="PTHR11124">
    <property type="entry name" value="VACUOLAR SORTING PROTEIN VPS29"/>
    <property type="match status" value="1"/>
</dbReference>
<dbReference type="SUPFAM" id="SSF56300">
    <property type="entry name" value="Metallo-dependent phosphatases"/>
    <property type="match status" value="1"/>
</dbReference>
<comment type="cofactor">
    <cofactor evidence="2">
        <name>a divalent metal cation</name>
        <dbReference type="ChEBI" id="CHEBI:60240"/>
    </cofactor>
</comment>
<dbReference type="NCBIfam" id="TIGR00040">
    <property type="entry name" value="yfcE"/>
    <property type="match status" value="1"/>
</dbReference>